<proteinExistence type="predicted"/>
<keyword evidence="3" id="KW-1185">Reference proteome</keyword>
<dbReference type="PRINTS" id="PR00111">
    <property type="entry name" value="ABHYDROLASE"/>
</dbReference>
<feature type="domain" description="AB hydrolase-1" evidence="1">
    <location>
        <begin position="23"/>
        <end position="253"/>
    </location>
</feature>
<dbReference type="InterPro" id="IPR029058">
    <property type="entry name" value="AB_hydrolase_fold"/>
</dbReference>
<evidence type="ECO:0000313" key="2">
    <source>
        <dbReference type="EMBL" id="MFD0923755.1"/>
    </source>
</evidence>
<dbReference type="Gene3D" id="3.40.50.1820">
    <property type="entry name" value="alpha/beta hydrolase"/>
    <property type="match status" value="1"/>
</dbReference>
<reference evidence="3" key="1">
    <citation type="journal article" date="2019" name="Int. J. Syst. Evol. Microbiol.">
        <title>The Global Catalogue of Microorganisms (GCM) 10K type strain sequencing project: providing services to taxonomists for standard genome sequencing and annotation.</title>
        <authorList>
            <consortium name="The Broad Institute Genomics Platform"/>
            <consortium name="The Broad Institute Genome Sequencing Center for Infectious Disease"/>
            <person name="Wu L."/>
            <person name="Ma J."/>
        </authorList>
    </citation>
    <scope>NUCLEOTIDE SEQUENCE [LARGE SCALE GENOMIC DNA]</scope>
    <source>
        <strain evidence="3">CCUG 56401</strain>
    </source>
</reference>
<accession>A0ABW3G027</accession>
<gene>
    <name evidence="2" type="ORF">ACFQ16_28755</name>
</gene>
<dbReference type="Pfam" id="PF00561">
    <property type="entry name" value="Abhydrolase_1"/>
    <property type="match status" value="1"/>
</dbReference>
<dbReference type="GO" id="GO:0016787">
    <property type="term" value="F:hydrolase activity"/>
    <property type="evidence" value="ECO:0007669"/>
    <property type="project" value="UniProtKB-KW"/>
</dbReference>
<organism evidence="2 3">
    <name type="scientific">Saccharopolyspora rosea</name>
    <dbReference type="NCBI Taxonomy" id="524884"/>
    <lineage>
        <taxon>Bacteria</taxon>
        <taxon>Bacillati</taxon>
        <taxon>Actinomycetota</taxon>
        <taxon>Actinomycetes</taxon>
        <taxon>Pseudonocardiales</taxon>
        <taxon>Pseudonocardiaceae</taxon>
        <taxon>Saccharopolyspora</taxon>
    </lineage>
</organism>
<dbReference type="RefSeq" id="WP_345601190.1">
    <property type="nucleotide sequence ID" value="NZ_BAABLT010000029.1"/>
</dbReference>
<name>A0ABW3G027_9PSEU</name>
<evidence type="ECO:0000313" key="3">
    <source>
        <dbReference type="Proteomes" id="UP001597018"/>
    </source>
</evidence>
<dbReference type="InterPro" id="IPR050266">
    <property type="entry name" value="AB_hydrolase_sf"/>
</dbReference>
<keyword evidence="2" id="KW-0378">Hydrolase</keyword>
<dbReference type="Proteomes" id="UP001597018">
    <property type="component" value="Unassembled WGS sequence"/>
</dbReference>
<dbReference type="SUPFAM" id="SSF53474">
    <property type="entry name" value="alpha/beta-Hydrolases"/>
    <property type="match status" value="1"/>
</dbReference>
<evidence type="ECO:0000259" key="1">
    <source>
        <dbReference type="Pfam" id="PF00561"/>
    </source>
</evidence>
<comment type="caution">
    <text evidence="2">The sequence shown here is derived from an EMBL/GenBank/DDBJ whole genome shotgun (WGS) entry which is preliminary data.</text>
</comment>
<protein>
    <submittedName>
        <fullName evidence="2">Alpha/beta fold hydrolase</fullName>
    </submittedName>
</protein>
<dbReference type="PANTHER" id="PTHR43798">
    <property type="entry name" value="MONOACYLGLYCEROL LIPASE"/>
    <property type="match status" value="1"/>
</dbReference>
<sequence length="266" mass="29188">MMEQLIVPVPNGHLRVERGGEGPPVVLLHSGLTSAGMWDPQLDALAAEHTVIRYDARSHGRSSTAHADYRNDEDLLVVLDHLGIGSASLVGNSMGGATAAAFALEHPDRVDRVVLAGAGVAGLEFRDEFLLGEYRRMDAAKEAMDADAFVEAFLRFGVDGPHRQPSEVDPVVREKCRLLAMETVLAHHTATGTMRSPDVLANLERIEAPTLVLMGELELPDLWRFAREAQRRMPNARLESVADCGHMVNLERPELFNALVLEHLVR</sequence>
<dbReference type="EMBL" id="JBHTIW010000041">
    <property type="protein sequence ID" value="MFD0923755.1"/>
    <property type="molecule type" value="Genomic_DNA"/>
</dbReference>
<dbReference type="InterPro" id="IPR000073">
    <property type="entry name" value="AB_hydrolase_1"/>
</dbReference>